<organism evidence="9 10">
    <name type="scientific">Borrelia crocidurae (strain Achema)</name>
    <dbReference type="NCBI Taxonomy" id="1155096"/>
    <lineage>
        <taxon>Bacteria</taxon>
        <taxon>Pseudomonadati</taxon>
        <taxon>Spirochaetota</taxon>
        <taxon>Spirochaetia</taxon>
        <taxon>Spirochaetales</taxon>
        <taxon>Borreliaceae</taxon>
        <taxon>Borrelia</taxon>
    </lineage>
</organism>
<dbReference type="GO" id="GO:0009279">
    <property type="term" value="C:cell outer membrane"/>
    <property type="evidence" value="ECO:0007669"/>
    <property type="project" value="UniProtKB-SubCell"/>
</dbReference>
<reference evidence="10" key="2">
    <citation type="submission" date="2012-03" db="EMBL/GenBank/DDBJ databases">
        <title>Complete genome sequence of Borrelia crocidurae.</title>
        <authorList>
            <person name="Elbir H."/>
            <person name="Gimenez G."/>
            <person name="Robert C."/>
            <person name="Raoult D."/>
            <person name="Drancourt M."/>
        </authorList>
    </citation>
    <scope>NUCLEOTIDE SEQUENCE [LARGE SCALE GENOMIC DNA]</scope>
    <source>
        <strain evidence="10">Achema</strain>
        <plasmid evidence="10">unnamed15</plasmid>
    </source>
</reference>
<keyword evidence="6 8" id="KW-0998">Cell outer membrane</keyword>
<keyword evidence="4 8" id="KW-0472">Membrane</keyword>
<comment type="function">
    <text evidence="1 8">The Vlp and Vsp proteins are antigenically distinct proteins, only one vlp or vsp gene is transcriptionally active at any one time. Switching between these genes is a mechanism of host immune response evasion.</text>
</comment>
<evidence type="ECO:0000256" key="5">
    <source>
        <dbReference type="ARBA" id="ARBA00023139"/>
    </source>
</evidence>
<dbReference type="AlphaFoldDB" id="I0FEL4"/>
<accession>I0FEL4</accession>
<dbReference type="SUPFAM" id="SSF74748">
    <property type="entry name" value="Variable surface antigen VlsE"/>
    <property type="match status" value="1"/>
</dbReference>
<protein>
    <recommendedName>
        <fullName evidence="8">Variable large protein</fullName>
    </recommendedName>
</protein>
<keyword evidence="5 8" id="KW-0564">Palmitate</keyword>
<keyword evidence="7 8" id="KW-0449">Lipoprotein</keyword>
<keyword evidence="3" id="KW-0732">Signal</keyword>
<proteinExistence type="predicted"/>
<evidence type="ECO:0000256" key="4">
    <source>
        <dbReference type="ARBA" id="ARBA00023136"/>
    </source>
</evidence>
<evidence type="ECO:0000313" key="10">
    <source>
        <dbReference type="Proteomes" id="UP000005212"/>
    </source>
</evidence>
<evidence type="ECO:0000256" key="6">
    <source>
        <dbReference type="ARBA" id="ARBA00023237"/>
    </source>
</evidence>
<evidence type="ECO:0000256" key="8">
    <source>
        <dbReference type="RuleBase" id="RU363105"/>
    </source>
</evidence>
<evidence type="ECO:0000256" key="1">
    <source>
        <dbReference type="ARBA" id="ARBA00003932"/>
    </source>
</evidence>
<name>I0FEL4_BORCA</name>
<evidence type="ECO:0000313" key="9">
    <source>
        <dbReference type="EMBL" id="AFI31920.1"/>
    </source>
</evidence>
<dbReference type="KEGG" id="bcw:Q7M_1464"/>
<keyword evidence="9" id="KW-0614">Plasmid</keyword>
<dbReference type="InterPro" id="IPR000680">
    <property type="entry name" value="Borrelia_lipo"/>
</dbReference>
<comment type="subcellular location">
    <subcellularLocation>
        <location evidence="2 8">Cell outer membrane</location>
        <topology evidence="2 8">Lipid-anchor</topology>
    </subcellularLocation>
</comment>
<evidence type="ECO:0000256" key="2">
    <source>
        <dbReference type="ARBA" id="ARBA00004459"/>
    </source>
</evidence>
<dbReference type="PATRIC" id="fig|1155096.3.peg.1170"/>
<dbReference type="Proteomes" id="UP000005212">
    <property type="component" value="Plasmid unnamed15"/>
</dbReference>
<dbReference type="HOGENOM" id="CLU_054711_2_0_12"/>
<evidence type="ECO:0000256" key="7">
    <source>
        <dbReference type="ARBA" id="ARBA00023288"/>
    </source>
</evidence>
<sequence>MMEVGRSAGDAFYAFLELVSDVLGFIAKVTTKKNEVGEYFNNLGKKLEDASKELEEVAKKSEVGVSKSDLSKNPIREAINSAKGVLNTLKGHLESLSKVGDASIVGDAATNAASGTAADDDALKKAYSALKEIVKLAKEVGVLEPKVGSVAVKVGNADNKDGAKILSTNGAAAATDASKAALILASVSGEEMLSSIVKSQEGDQALGAAADANTTAISFAKGGQADHLAGADTPKAAAVAGGIALRSLIKTGKLAAGGNSGAQGGKEEVQGVGITEINKLLVVVEDVIKKTVKNILGKTKEKIDEVRSGKGIVNLEEKV</sequence>
<evidence type="ECO:0000256" key="3">
    <source>
        <dbReference type="ARBA" id="ARBA00022729"/>
    </source>
</evidence>
<dbReference type="EMBL" id="CP003441">
    <property type="protein sequence ID" value="AFI31920.1"/>
    <property type="molecule type" value="Genomic_DNA"/>
</dbReference>
<geneLocation type="plasmid" evidence="10">
    <name>unnamed15</name>
</geneLocation>
<gene>
    <name evidence="9" type="ordered locus">Q7M_1464</name>
</gene>
<dbReference type="Pfam" id="PF00921">
    <property type="entry name" value="Lipoprotein_2"/>
    <property type="match status" value="1"/>
</dbReference>
<reference evidence="9 10" key="1">
    <citation type="journal article" date="2012" name="J. Bacteriol.">
        <title>Complete Genome Sequence of Borrelia crocidurae.</title>
        <authorList>
            <person name="Elbir H."/>
            <person name="Gimenez G."/>
            <person name="Robert C."/>
            <person name="Bergstrom S."/>
            <person name="Cutler S."/>
            <person name="Raoult D."/>
            <person name="Drancourt M."/>
        </authorList>
    </citation>
    <scope>NUCLEOTIDE SEQUENCE [LARGE SCALE GENOMIC DNA]</scope>
    <source>
        <strain evidence="9 10">Achema</strain>
        <plasmid evidence="10">unnamed15</plasmid>
    </source>
</reference>